<dbReference type="Gene3D" id="3.60.15.10">
    <property type="entry name" value="Ribonuclease Z/Hydroxyacylglutathione hydrolase-like"/>
    <property type="match status" value="1"/>
</dbReference>
<dbReference type="PANTHER" id="PTHR33835:SF1">
    <property type="entry name" value="METALLO-BETA-LACTAMASE DOMAIN-CONTAINING PROTEIN"/>
    <property type="match status" value="1"/>
</dbReference>
<reference evidence="1" key="1">
    <citation type="submission" date="2022-03" db="EMBL/GenBank/DDBJ databases">
        <authorList>
            <person name="Legras J.-L."/>
            <person name="Devillers H."/>
            <person name="Grondin C."/>
        </authorList>
    </citation>
    <scope>NUCLEOTIDE SEQUENCE</scope>
    <source>
        <strain evidence="1">CLIB 1423</strain>
    </source>
</reference>
<dbReference type="PANTHER" id="PTHR33835">
    <property type="entry name" value="YALI0C07656P"/>
    <property type="match status" value="1"/>
</dbReference>
<proteinExistence type="predicted"/>
<dbReference type="OrthoDB" id="421671at2759"/>
<name>A0A9P0QKT0_9ASCO</name>
<evidence type="ECO:0000313" key="2">
    <source>
        <dbReference type="Proteomes" id="UP000837801"/>
    </source>
</evidence>
<dbReference type="Proteomes" id="UP000837801">
    <property type="component" value="Unassembled WGS sequence"/>
</dbReference>
<organism evidence="1 2">
    <name type="scientific">[Candida] railenensis</name>
    <dbReference type="NCBI Taxonomy" id="45579"/>
    <lineage>
        <taxon>Eukaryota</taxon>
        <taxon>Fungi</taxon>
        <taxon>Dikarya</taxon>
        <taxon>Ascomycota</taxon>
        <taxon>Saccharomycotina</taxon>
        <taxon>Pichiomycetes</taxon>
        <taxon>Debaryomycetaceae</taxon>
        <taxon>Kurtzmaniella</taxon>
    </lineage>
</organism>
<dbReference type="InterPro" id="IPR025638">
    <property type="entry name" value="DUF4336"/>
</dbReference>
<dbReference type="InterPro" id="IPR036866">
    <property type="entry name" value="RibonucZ/Hydroxyglut_hydro"/>
</dbReference>
<comment type="caution">
    <text evidence="1">The sequence shown here is derived from an EMBL/GenBank/DDBJ whole genome shotgun (WGS) entry which is preliminary data.</text>
</comment>
<evidence type="ECO:0000313" key="1">
    <source>
        <dbReference type="EMBL" id="CAH2350222.1"/>
    </source>
</evidence>
<sequence length="271" mass="29874">MYPNPLKAISRKLTDDIVITSVPFTRSNLFNFGGRMALLKFGDDIIVWSAIPHSVEVEKAIALFSSPTASVTHLIIPDQEHTLAAVSFKEKYPNLKIIGPETVDLGPKTPIDYKLTESLANKILDKTNLSEDLGVDSSSALNNLQFVYFPSHANKELVVYDTKSKILFEGDLLFNLGAHEPSEQYSPATGYAKDFNPHGGLSFLTRYMQPYSKVGGALMRKVSSAGTPQAKRGLQAIYSWDFEQVVPCHGNVISKNAKEAFANVFKSSLEK</sequence>
<dbReference type="SUPFAM" id="SSF56281">
    <property type="entry name" value="Metallo-hydrolase/oxidoreductase"/>
    <property type="match status" value="1"/>
</dbReference>
<dbReference type="AlphaFoldDB" id="A0A9P0QKT0"/>
<protein>
    <submittedName>
        <fullName evidence="1">Uncharacterized protein</fullName>
    </submittedName>
</protein>
<accession>A0A9P0QKT0</accession>
<gene>
    <name evidence="1" type="ORF">CLIB1423_01S05248</name>
</gene>
<dbReference type="EMBL" id="CAKXYY010000001">
    <property type="protein sequence ID" value="CAH2350222.1"/>
    <property type="molecule type" value="Genomic_DNA"/>
</dbReference>
<keyword evidence="2" id="KW-1185">Reference proteome</keyword>